<evidence type="ECO:0000313" key="10">
    <source>
        <dbReference type="Proteomes" id="UP000799302"/>
    </source>
</evidence>
<feature type="transmembrane region" description="Helical" evidence="7">
    <location>
        <begin position="256"/>
        <end position="278"/>
    </location>
</feature>
<evidence type="ECO:0000259" key="8">
    <source>
        <dbReference type="Pfam" id="PF20684"/>
    </source>
</evidence>
<protein>
    <recommendedName>
        <fullName evidence="8">Rhodopsin domain-containing protein</fullName>
    </recommendedName>
</protein>
<organism evidence="9 10">
    <name type="scientific">Microthyrium microscopicum</name>
    <dbReference type="NCBI Taxonomy" id="703497"/>
    <lineage>
        <taxon>Eukaryota</taxon>
        <taxon>Fungi</taxon>
        <taxon>Dikarya</taxon>
        <taxon>Ascomycota</taxon>
        <taxon>Pezizomycotina</taxon>
        <taxon>Dothideomycetes</taxon>
        <taxon>Dothideomycetes incertae sedis</taxon>
        <taxon>Microthyriales</taxon>
        <taxon>Microthyriaceae</taxon>
        <taxon>Microthyrium</taxon>
    </lineage>
</organism>
<feature type="transmembrane region" description="Helical" evidence="7">
    <location>
        <begin position="57"/>
        <end position="81"/>
    </location>
</feature>
<dbReference type="GO" id="GO:0016020">
    <property type="term" value="C:membrane"/>
    <property type="evidence" value="ECO:0007669"/>
    <property type="project" value="UniProtKB-SubCell"/>
</dbReference>
<dbReference type="OrthoDB" id="4525788at2759"/>
<keyword evidence="4 7" id="KW-0472">Membrane</keyword>
<dbReference type="InterPro" id="IPR052337">
    <property type="entry name" value="SAT4-like"/>
</dbReference>
<evidence type="ECO:0000256" key="1">
    <source>
        <dbReference type="ARBA" id="ARBA00004141"/>
    </source>
</evidence>
<dbReference type="Pfam" id="PF20684">
    <property type="entry name" value="Fung_rhodopsin"/>
    <property type="match status" value="1"/>
</dbReference>
<dbReference type="InterPro" id="IPR049326">
    <property type="entry name" value="Rhodopsin_dom_fungi"/>
</dbReference>
<dbReference type="AlphaFoldDB" id="A0A6A6U0H6"/>
<dbReference type="PANTHER" id="PTHR33048:SF129">
    <property type="entry name" value="INTEGRAL MEMBRANE PROTEIN-RELATED"/>
    <property type="match status" value="1"/>
</dbReference>
<keyword evidence="10" id="KW-1185">Reference proteome</keyword>
<feature type="transmembrane region" description="Helical" evidence="7">
    <location>
        <begin position="216"/>
        <end position="236"/>
    </location>
</feature>
<feature type="transmembrane region" description="Helical" evidence="7">
    <location>
        <begin position="101"/>
        <end position="123"/>
    </location>
</feature>
<dbReference type="EMBL" id="MU004242">
    <property type="protein sequence ID" value="KAF2664434.1"/>
    <property type="molecule type" value="Genomic_DNA"/>
</dbReference>
<proteinExistence type="inferred from homology"/>
<feature type="region of interest" description="Disordered" evidence="6">
    <location>
        <begin position="323"/>
        <end position="384"/>
    </location>
</feature>
<evidence type="ECO:0000256" key="6">
    <source>
        <dbReference type="SAM" id="MobiDB-lite"/>
    </source>
</evidence>
<feature type="transmembrane region" description="Helical" evidence="7">
    <location>
        <begin position="183"/>
        <end position="204"/>
    </location>
</feature>
<feature type="transmembrane region" description="Helical" evidence="7">
    <location>
        <begin position="135"/>
        <end position="163"/>
    </location>
</feature>
<evidence type="ECO:0000256" key="3">
    <source>
        <dbReference type="ARBA" id="ARBA00022989"/>
    </source>
</evidence>
<evidence type="ECO:0000256" key="4">
    <source>
        <dbReference type="ARBA" id="ARBA00023136"/>
    </source>
</evidence>
<reference evidence="9" key="1">
    <citation type="journal article" date="2020" name="Stud. Mycol.">
        <title>101 Dothideomycetes genomes: a test case for predicting lifestyles and emergence of pathogens.</title>
        <authorList>
            <person name="Haridas S."/>
            <person name="Albert R."/>
            <person name="Binder M."/>
            <person name="Bloem J."/>
            <person name="Labutti K."/>
            <person name="Salamov A."/>
            <person name="Andreopoulos B."/>
            <person name="Baker S."/>
            <person name="Barry K."/>
            <person name="Bills G."/>
            <person name="Bluhm B."/>
            <person name="Cannon C."/>
            <person name="Castanera R."/>
            <person name="Culley D."/>
            <person name="Daum C."/>
            <person name="Ezra D."/>
            <person name="Gonzalez J."/>
            <person name="Henrissat B."/>
            <person name="Kuo A."/>
            <person name="Liang C."/>
            <person name="Lipzen A."/>
            <person name="Lutzoni F."/>
            <person name="Magnuson J."/>
            <person name="Mondo S."/>
            <person name="Nolan M."/>
            <person name="Ohm R."/>
            <person name="Pangilinan J."/>
            <person name="Park H.-J."/>
            <person name="Ramirez L."/>
            <person name="Alfaro M."/>
            <person name="Sun H."/>
            <person name="Tritt A."/>
            <person name="Yoshinaga Y."/>
            <person name="Zwiers L.-H."/>
            <person name="Turgeon B."/>
            <person name="Goodwin S."/>
            <person name="Spatafora J."/>
            <person name="Crous P."/>
            <person name="Grigoriev I."/>
        </authorList>
    </citation>
    <scope>NUCLEOTIDE SEQUENCE</scope>
    <source>
        <strain evidence="9">CBS 115976</strain>
    </source>
</reference>
<evidence type="ECO:0000256" key="5">
    <source>
        <dbReference type="ARBA" id="ARBA00038359"/>
    </source>
</evidence>
<feature type="compositionally biased region" description="Basic and acidic residues" evidence="6">
    <location>
        <begin position="327"/>
        <end position="347"/>
    </location>
</feature>
<dbReference type="Proteomes" id="UP000799302">
    <property type="component" value="Unassembled WGS sequence"/>
</dbReference>
<accession>A0A6A6U0H6</accession>
<comment type="similarity">
    <text evidence="5">Belongs to the SAT4 family.</text>
</comment>
<comment type="subcellular location">
    <subcellularLocation>
        <location evidence="1">Membrane</location>
        <topology evidence="1">Multi-pass membrane protein</topology>
    </subcellularLocation>
</comment>
<name>A0A6A6U0H6_9PEZI</name>
<keyword evidence="2 7" id="KW-0812">Transmembrane</keyword>
<evidence type="ECO:0000256" key="2">
    <source>
        <dbReference type="ARBA" id="ARBA00022692"/>
    </source>
</evidence>
<dbReference type="PANTHER" id="PTHR33048">
    <property type="entry name" value="PTH11-LIKE INTEGRAL MEMBRANE PROTEIN (AFU_ORTHOLOGUE AFUA_5G11245)"/>
    <property type="match status" value="1"/>
</dbReference>
<feature type="domain" description="Rhodopsin" evidence="8">
    <location>
        <begin position="41"/>
        <end position="282"/>
    </location>
</feature>
<gene>
    <name evidence="9" type="ORF">BT63DRAFT_89533</name>
</gene>
<sequence length="384" mass="43949">MATYNITQWPAPNYINPVTRGKSLLVVDTVLPLFAAIVVCLRIYTRLYIKKWFGFDDFLIILSLVLFVGLSVVINVAVLKYGWDRHVWDIRPDRLTDSAKLIFVTRILYPAALCSMQLSLLWFYFRLVRDVHYKVFRLVVIIAGGIFVFSWILNIMLTIFTCYPIEAYWNPFLKGATCLDKPAITVGSAVINNFFDLFITILPFPLVLTLKVPRRILIITMSLFGLGFIATLASVMRTYYLWIALYKSHDTTWEAYPLFTVCAVELSLGIICASIPPCRPLFDILCKRMSNNKPVRRNATRWLPNRTRQAGLDTSSMITSLPSLTVRRPETDNDEQPLKMEKERRLSSSETSMDTKSVEAEEEGHELQDSSYGSNAGKRIRDIV</sequence>
<evidence type="ECO:0000256" key="7">
    <source>
        <dbReference type="SAM" id="Phobius"/>
    </source>
</evidence>
<evidence type="ECO:0000313" key="9">
    <source>
        <dbReference type="EMBL" id="KAF2664434.1"/>
    </source>
</evidence>
<keyword evidence="3 7" id="KW-1133">Transmembrane helix</keyword>
<feature type="transmembrane region" description="Helical" evidence="7">
    <location>
        <begin position="24"/>
        <end position="45"/>
    </location>
</feature>